<comment type="subcellular location">
    <subcellularLocation>
        <location evidence="3">Cytoplasm</location>
    </subcellularLocation>
</comment>
<dbReference type="InterPro" id="IPR008948">
    <property type="entry name" value="L-Aspartase-like"/>
</dbReference>
<evidence type="ECO:0000256" key="3">
    <source>
        <dbReference type="HAMAP-Rule" id="MF_00743"/>
    </source>
</evidence>
<feature type="domain" description="Fumarase C C-terminal" evidence="5">
    <location>
        <begin position="420"/>
        <end position="472"/>
    </location>
</feature>
<dbReference type="UniPathway" id="UPA00223">
    <property type="reaction ID" value="UER01007"/>
</dbReference>
<accession>A0A4R2FJY8</accession>
<proteinExistence type="inferred from homology"/>
<dbReference type="OrthoDB" id="9802809at2"/>
<dbReference type="PRINTS" id="PR00145">
    <property type="entry name" value="ARGSUCLYASE"/>
</dbReference>
<dbReference type="FunFam" id="1.20.200.10:FF:000001">
    <property type="entry name" value="Fumarate hydratase, mitochondrial"/>
    <property type="match status" value="1"/>
</dbReference>
<comment type="subunit">
    <text evidence="3">Homotetramer.</text>
</comment>
<dbReference type="Pfam" id="PF00206">
    <property type="entry name" value="Lyase_1"/>
    <property type="match status" value="1"/>
</dbReference>
<dbReference type="InterPro" id="IPR005677">
    <property type="entry name" value="Fum_hydII"/>
</dbReference>
<keyword evidence="2 3" id="KW-0456">Lyase</keyword>
<comment type="function">
    <text evidence="3">Involved in the TCA cycle. Catalyzes the stereospecific interconversion of fumarate to L-malate.</text>
</comment>
<dbReference type="Proteomes" id="UP000294832">
    <property type="component" value="Unassembled WGS sequence"/>
</dbReference>
<dbReference type="EMBL" id="SLWF01000001">
    <property type="protein sequence ID" value="TCN90699.1"/>
    <property type="molecule type" value="Genomic_DNA"/>
</dbReference>
<sequence length="476" mass="51126">MANNTVQHGTIAYRSEEDSMGSIQVPADRYWGAQTQRSSENFRIGGAQRFNFSPTFIRAYAILKKSAALANLQLGLLDRSVAQAIVAAADEVIAGQLQDNFPLVVWQTGSGTQTNMNLNEVLAGRANELLTGKRGGKTPVHPNDHVNKGQSSNDTFPTAMHLAASDALVRQLLPVLDNIIAALQHKAVEWQAQIKIGRTHLQDATPLTLGQEFSAFAAQFQFVRTGLKQSLNGVLALPIGGTAVGTGLNSHKDFPALVVKYASDELAQPFREMDNKFFGLAAHEPLVQLSGALKTTAVAAMKLANDIRLLGSGPRCGLNELLLPANEPGSSIMPGKVNPTQCEALSMVCCQVIGNDAAVTAGGMQGQLQLNVFKPLIIHNVLQSIQLLSDALASFNEHCLQGLMANHQQLTHNLEHSLMLVTALNPVIGYDKAAQVAKKALKDNISLQQAAEQLGFLNKEAFNQAVRPEQMLAPND</sequence>
<dbReference type="AlphaFoldDB" id="A0A4R2FJY8"/>
<dbReference type="Pfam" id="PF10415">
    <property type="entry name" value="FumaraseC_C"/>
    <property type="match status" value="1"/>
</dbReference>
<feature type="binding site" evidence="3">
    <location>
        <begin position="110"/>
        <end position="112"/>
    </location>
    <ligand>
        <name>substrate</name>
    </ligand>
</feature>
<feature type="binding site" evidence="3">
    <location>
        <begin position="151"/>
        <end position="153"/>
    </location>
    <ligand>
        <name>substrate</name>
    </ligand>
</feature>
<feature type="binding site" description="in site B" evidence="3">
    <location>
        <begin position="141"/>
        <end position="144"/>
    </location>
    <ligand>
        <name>substrate</name>
    </ligand>
</feature>
<gene>
    <name evidence="3" type="primary">fumC</name>
    <name evidence="6" type="ORF">EDC91_101169</name>
</gene>
<dbReference type="FunFam" id="1.10.275.10:FF:000001">
    <property type="entry name" value="Fumarate hydratase, mitochondrial"/>
    <property type="match status" value="1"/>
</dbReference>
<evidence type="ECO:0000313" key="6">
    <source>
        <dbReference type="EMBL" id="TCN90699.1"/>
    </source>
</evidence>
<feature type="binding site" evidence="3">
    <location>
        <begin position="336"/>
        <end position="338"/>
    </location>
    <ligand>
        <name>substrate</name>
    </ligand>
</feature>
<keyword evidence="7" id="KW-1185">Reference proteome</keyword>
<dbReference type="InterPro" id="IPR018951">
    <property type="entry name" value="Fumarase_C_C"/>
</dbReference>
<feature type="binding site" evidence="3">
    <location>
        <position position="331"/>
    </location>
    <ligand>
        <name>substrate</name>
    </ligand>
</feature>
<dbReference type="GO" id="GO:0006108">
    <property type="term" value="P:malate metabolic process"/>
    <property type="evidence" value="ECO:0007669"/>
    <property type="project" value="TreeGrafter"/>
</dbReference>
<comment type="catalytic activity">
    <reaction evidence="3">
        <text>(S)-malate = fumarate + H2O</text>
        <dbReference type="Rhea" id="RHEA:12460"/>
        <dbReference type="ChEBI" id="CHEBI:15377"/>
        <dbReference type="ChEBI" id="CHEBI:15589"/>
        <dbReference type="ChEBI" id="CHEBI:29806"/>
        <dbReference type="EC" id="4.2.1.2"/>
    </reaction>
</comment>
<evidence type="ECO:0000259" key="4">
    <source>
        <dbReference type="Pfam" id="PF00206"/>
    </source>
</evidence>
<evidence type="ECO:0000256" key="2">
    <source>
        <dbReference type="ARBA" id="ARBA00023239"/>
    </source>
</evidence>
<comment type="pathway">
    <text evidence="3">Carbohydrate metabolism; tricarboxylic acid cycle; (S)-malate from fumarate: step 1/1.</text>
</comment>
<dbReference type="Gene3D" id="1.10.40.30">
    <property type="entry name" value="Fumarase/aspartase (C-terminal domain)"/>
    <property type="match status" value="1"/>
</dbReference>
<dbReference type="SUPFAM" id="SSF48557">
    <property type="entry name" value="L-aspartase-like"/>
    <property type="match status" value="1"/>
</dbReference>
<dbReference type="GO" id="GO:0005737">
    <property type="term" value="C:cytoplasm"/>
    <property type="evidence" value="ECO:0007669"/>
    <property type="project" value="UniProtKB-SubCell"/>
</dbReference>
<dbReference type="PRINTS" id="PR00149">
    <property type="entry name" value="FUMRATELYASE"/>
</dbReference>
<reference evidence="6 7" key="1">
    <citation type="submission" date="2019-03" db="EMBL/GenBank/DDBJ databases">
        <title>Freshwater and sediment microbial communities from various areas in North America, analyzing microbe dynamics in response to fracking.</title>
        <authorList>
            <person name="Lamendella R."/>
        </authorList>
    </citation>
    <scope>NUCLEOTIDE SEQUENCE [LARGE SCALE GENOMIC DNA]</scope>
    <source>
        <strain evidence="6 7">74A</strain>
    </source>
</reference>
<dbReference type="RefSeq" id="WP_133037432.1">
    <property type="nucleotide sequence ID" value="NZ_SLWF01000001.1"/>
</dbReference>
<dbReference type="InterPro" id="IPR000362">
    <property type="entry name" value="Fumarate_lyase_fam"/>
</dbReference>
<comment type="caution">
    <text evidence="6">The sequence shown here is derived from an EMBL/GenBank/DDBJ whole genome shotgun (WGS) entry which is preliminary data.</text>
</comment>
<feature type="binding site" evidence="3">
    <location>
        <position position="199"/>
    </location>
    <ligand>
        <name>substrate</name>
    </ligand>
</feature>
<dbReference type="GO" id="GO:0006099">
    <property type="term" value="P:tricarboxylic acid cycle"/>
    <property type="evidence" value="ECO:0007669"/>
    <property type="project" value="UniProtKB-UniRule"/>
</dbReference>
<evidence type="ECO:0000313" key="7">
    <source>
        <dbReference type="Proteomes" id="UP000294832"/>
    </source>
</evidence>
<feature type="active site" evidence="3">
    <location>
        <position position="330"/>
    </location>
</feature>
<comment type="miscellaneous">
    <text evidence="3">There are 2 substrate-binding sites: the catalytic A site, and the non-catalytic B site that may play a role in the transfer of substrate or product between the active site and the solvent. Alternatively, the B site may bind allosteric effectors.</text>
</comment>
<dbReference type="Gene3D" id="1.10.275.10">
    <property type="entry name" value="Fumarase/aspartase (N-terminal domain)"/>
    <property type="match status" value="1"/>
</dbReference>
<dbReference type="PANTHER" id="PTHR11444:SF1">
    <property type="entry name" value="FUMARATE HYDRATASE, MITOCHONDRIAL"/>
    <property type="match status" value="1"/>
</dbReference>
<keyword evidence="3" id="KW-0816">Tricarboxylic acid cycle</keyword>
<comment type="similarity">
    <text evidence="1 3">Belongs to the class-II fumarase/aspartase family. Fumarase subfamily.</text>
</comment>
<dbReference type="PROSITE" id="PS00163">
    <property type="entry name" value="FUMARATE_LYASES"/>
    <property type="match status" value="1"/>
</dbReference>
<organism evidence="6 7">
    <name type="scientific">Shewanella fodinae</name>
    <dbReference type="NCBI Taxonomy" id="552357"/>
    <lineage>
        <taxon>Bacteria</taxon>
        <taxon>Pseudomonadati</taxon>
        <taxon>Pseudomonadota</taxon>
        <taxon>Gammaproteobacteria</taxon>
        <taxon>Alteromonadales</taxon>
        <taxon>Shewanellaceae</taxon>
        <taxon>Shewanella</taxon>
    </lineage>
</organism>
<dbReference type="GO" id="GO:0006106">
    <property type="term" value="P:fumarate metabolic process"/>
    <property type="evidence" value="ECO:0007669"/>
    <property type="project" value="InterPro"/>
</dbReference>
<evidence type="ECO:0000259" key="5">
    <source>
        <dbReference type="Pfam" id="PF10415"/>
    </source>
</evidence>
<feature type="domain" description="Fumarate lyase N-terminal" evidence="4">
    <location>
        <begin position="21"/>
        <end position="354"/>
    </location>
</feature>
<dbReference type="FunFam" id="1.10.40.30:FF:000002">
    <property type="entry name" value="Fumarate hydratase class II"/>
    <property type="match status" value="1"/>
</dbReference>
<dbReference type="GO" id="GO:0004333">
    <property type="term" value="F:fumarate hydratase activity"/>
    <property type="evidence" value="ECO:0007669"/>
    <property type="project" value="UniProtKB-UniRule"/>
</dbReference>
<dbReference type="NCBIfam" id="TIGR00979">
    <property type="entry name" value="fumC_II"/>
    <property type="match status" value="1"/>
</dbReference>
<evidence type="ECO:0000256" key="1">
    <source>
        <dbReference type="ARBA" id="ARBA00009084"/>
    </source>
</evidence>
<dbReference type="InterPro" id="IPR024083">
    <property type="entry name" value="Fumarase/histidase_N"/>
</dbReference>
<protein>
    <recommendedName>
        <fullName evidence="3">Fumarate hydratase class II</fullName>
        <shortName evidence="3">Fumarase C</shortName>
        <ecNumber evidence="3">4.2.1.2</ecNumber>
    </recommendedName>
    <alternativeName>
        <fullName evidence="3">Aerobic fumarase</fullName>
    </alternativeName>
    <alternativeName>
        <fullName evidence="3">Iron-independent fumarase</fullName>
    </alternativeName>
</protein>
<keyword evidence="3" id="KW-0963">Cytoplasm</keyword>
<dbReference type="CDD" id="cd01362">
    <property type="entry name" value="Fumarase_classII"/>
    <property type="match status" value="1"/>
</dbReference>
<dbReference type="InterPro" id="IPR020557">
    <property type="entry name" value="Fumarate_lyase_CS"/>
</dbReference>
<dbReference type="EC" id="4.2.1.2" evidence="3"/>
<dbReference type="InterPro" id="IPR022761">
    <property type="entry name" value="Fumarate_lyase_N"/>
</dbReference>
<dbReference type="PANTHER" id="PTHR11444">
    <property type="entry name" value="ASPARTATEAMMONIA/ARGININOSUCCINATE/ADENYLOSUCCINATE LYASE"/>
    <property type="match status" value="1"/>
</dbReference>
<dbReference type="Gene3D" id="1.20.200.10">
    <property type="entry name" value="Fumarase/aspartase (Central domain)"/>
    <property type="match status" value="1"/>
</dbReference>
<feature type="active site" description="Proton donor/acceptor" evidence="3">
    <location>
        <position position="200"/>
    </location>
</feature>
<dbReference type="HAMAP" id="MF_00743">
    <property type="entry name" value="FumaraseC"/>
    <property type="match status" value="1"/>
</dbReference>
<dbReference type="NCBIfam" id="NF008909">
    <property type="entry name" value="PRK12273.1"/>
    <property type="match status" value="1"/>
</dbReference>
<name>A0A4R2FJY8_9GAMM</name>
<feature type="site" description="Important for catalytic activity" evidence="3">
    <location>
        <position position="343"/>
    </location>
</feature>